<reference evidence="3" key="1">
    <citation type="submission" date="2022-11" db="EMBL/GenBank/DDBJ databases">
        <authorList>
            <person name="Petersen C."/>
        </authorList>
    </citation>
    <scope>NUCLEOTIDE SEQUENCE</scope>
    <source>
        <strain evidence="3">IBT 22155</strain>
    </source>
</reference>
<keyword evidence="2" id="KW-0732">Signal</keyword>
<feature type="compositionally biased region" description="Polar residues" evidence="1">
    <location>
        <begin position="109"/>
        <end position="124"/>
    </location>
</feature>
<evidence type="ECO:0000256" key="2">
    <source>
        <dbReference type="SAM" id="SignalP"/>
    </source>
</evidence>
<accession>A0A9W9GWM3</accession>
<evidence type="ECO:0000256" key="1">
    <source>
        <dbReference type="SAM" id="MobiDB-lite"/>
    </source>
</evidence>
<dbReference type="EMBL" id="JAPQKL010000005">
    <property type="protein sequence ID" value="KAJ5131399.1"/>
    <property type="molecule type" value="Genomic_DNA"/>
</dbReference>
<evidence type="ECO:0000313" key="4">
    <source>
        <dbReference type="Proteomes" id="UP001149079"/>
    </source>
</evidence>
<evidence type="ECO:0008006" key="5">
    <source>
        <dbReference type="Google" id="ProtNLM"/>
    </source>
</evidence>
<feature type="region of interest" description="Disordered" evidence="1">
    <location>
        <begin position="109"/>
        <end position="159"/>
    </location>
</feature>
<dbReference type="AlphaFoldDB" id="A0A9W9GWM3"/>
<evidence type="ECO:0000313" key="3">
    <source>
        <dbReference type="EMBL" id="KAJ5131399.1"/>
    </source>
</evidence>
<feature type="signal peptide" evidence="2">
    <location>
        <begin position="1"/>
        <end position="20"/>
    </location>
</feature>
<proteinExistence type="predicted"/>
<keyword evidence="4" id="KW-1185">Reference proteome</keyword>
<sequence length="177" mass="18023">MHFTSHLSLLLATSATLIAAQDASSSSNSHCASQKLVDYCVTAMKKGLNECTSGDWDCKCSGAANIANCYVDCSDEDPDRAEAQNLSMNNCATANAYDQGLTTVAPTWTRPGSNAAQPTDTDFTLATGSGTSPTASPTKSLKGNEKAASPSEGAAPAPMKATGGWLALVGLGLGIAI</sequence>
<organism evidence="3 4">
    <name type="scientific">Penicillium bovifimosum</name>
    <dbReference type="NCBI Taxonomy" id="126998"/>
    <lineage>
        <taxon>Eukaryota</taxon>
        <taxon>Fungi</taxon>
        <taxon>Dikarya</taxon>
        <taxon>Ascomycota</taxon>
        <taxon>Pezizomycotina</taxon>
        <taxon>Eurotiomycetes</taxon>
        <taxon>Eurotiomycetidae</taxon>
        <taxon>Eurotiales</taxon>
        <taxon>Aspergillaceae</taxon>
        <taxon>Penicillium</taxon>
    </lineage>
</organism>
<feature type="compositionally biased region" description="Low complexity" evidence="1">
    <location>
        <begin position="147"/>
        <end position="159"/>
    </location>
</feature>
<name>A0A9W9GWM3_9EURO</name>
<dbReference type="GeneID" id="81407352"/>
<feature type="compositionally biased region" description="Low complexity" evidence="1">
    <location>
        <begin position="126"/>
        <end position="140"/>
    </location>
</feature>
<dbReference type="Proteomes" id="UP001149079">
    <property type="component" value="Unassembled WGS sequence"/>
</dbReference>
<reference evidence="3" key="2">
    <citation type="journal article" date="2023" name="IMA Fungus">
        <title>Comparative genomic study of the Penicillium genus elucidates a diverse pangenome and 15 lateral gene transfer events.</title>
        <authorList>
            <person name="Petersen C."/>
            <person name="Sorensen T."/>
            <person name="Nielsen M.R."/>
            <person name="Sondergaard T.E."/>
            <person name="Sorensen J.L."/>
            <person name="Fitzpatrick D.A."/>
            <person name="Frisvad J.C."/>
            <person name="Nielsen K.L."/>
        </authorList>
    </citation>
    <scope>NUCLEOTIDE SEQUENCE</scope>
    <source>
        <strain evidence="3">IBT 22155</strain>
    </source>
</reference>
<dbReference type="OrthoDB" id="2507140at2759"/>
<dbReference type="RefSeq" id="XP_056521778.1">
    <property type="nucleotide sequence ID" value="XM_056668182.1"/>
</dbReference>
<comment type="caution">
    <text evidence="3">The sequence shown here is derived from an EMBL/GenBank/DDBJ whole genome shotgun (WGS) entry which is preliminary data.</text>
</comment>
<protein>
    <recommendedName>
        <fullName evidence="5">Extracellular membrane protein CFEM domain-containing protein</fullName>
    </recommendedName>
</protein>
<feature type="chain" id="PRO_5040783856" description="Extracellular membrane protein CFEM domain-containing protein" evidence="2">
    <location>
        <begin position="21"/>
        <end position="177"/>
    </location>
</feature>
<gene>
    <name evidence="3" type="ORF">N7515_007438</name>
</gene>